<sequence length="395" mass="46258">MTENRDQAPIICIGFTGWSGNFAKSTLQIMGRLARKRLVVYVDYPFTIKDLIDALLGKRDIEWKRIVGFKQRLREEAYQSESIIYVLSLPPVIPVNWLNSYKLFKMGLRLNSWFIQKTINRSIRQLKITDPLVINAYNPFYGLFNAGKFKERKLVYYCYDEISGSPWAQKYGAMIEKEYLKKVDLIITSSKALHQSKEKLHANCQVVENGVDFSMFNSYYNENERPQQTETTIGYIGSLDERIDYQLLRYIALQRPQYQYHFVGRVVFPELLEPIRNIPNITLIEAVEYHKLPELLLSFDITIIPFLKTKFTKNIYPLKINEYLAMGKPVVRTDFACLPEFDKLVEVGKTHHEFLEKLDYLVQSDPAELKQKRIDLSKQNSWENRVQQFTALISG</sequence>
<keyword evidence="1" id="KW-0808">Transferase</keyword>
<dbReference type="Gene3D" id="3.40.50.2000">
    <property type="entry name" value="Glycogen Phosphorylase B"/>
    <property type="match status" value="1"/>
</dbReference>
<keyword evidence="1" id="KW-0328">Glycosyltransferase</keyword>
<dbReference type="SUPFAM" id="SSF53756">
    <property type="entry name" value="UDP-Glycosyltransferase/glycogen phosphorylase"/>
    <property type="match status" value="1"/>
</dbReference>
<gene>
    <name evidence="1" type="ORF">K4G66_24320</name>
</gene>
<organism evidence="1">
    <name type="scientific">Roseihalotalea indica</name>
    <dbReference type="NCBI Taxonomy" id="2867963"/>
    <lineage>
        <taxon>Bacteria</taxon>
        <taxon>Pseudomonadati</taxon>
        <taxon>Bacteroidota</taxon>
        <taxon>Cytophagia</taxon>
        <taxon>Cytophagales</taxon>
        <taxon>Catalimonadaceae</taxon>
        <taxon>Roseihalotalea</taxon>
    </lineage>
</organism>
<name>A0AA49GQP8_9BACT</name>
<accession>A0AA49GQP8</accession>
<reference evidence="1" key="1">
    <citation type="journal article" date="2023" name="Comput. Struct. Biotechnol. J.">
        <title>Discovery of a novel marine Bacteroidetes with a rich repertoire of carbohydrate-active enzymes.</title>
        <authorList>
            <person name="Chen B."/>
            <person name="Liu G."/>
            <person name="Chen Q."/>
            <person name="Wang H."/>
            <person name="Liu L."/>
            <person name="Tang K."/>
        </authorList>
    </citation>
    <scope>NUCLEOTIDE SEQUENCE</scope>
    <source>
        <strain evidence="1">TK19036</strain>
    </source>
</reference>
<evidence type="ECO:0000313" key="1">
    <source>
        <dbReference type="EMBL" id="WKN35504.1"/>
    </source>
</evidence>
<dbReference type="AlphaFoldDB" id="A0AA49GQP8"/>
<dbReference type="Gene3D" id="3.40.50.11010">
    <property type="match status" value="1"/>
</dbReference>
<dbReference type="GO" id="GO:0016757">
    <property type="term" value="F:glycosyltransferase activity"/>
    <property type="evidence" value="ECO:0007669"/>
    <property type="project" value="UniProtKB-KW"/>
</dbReference>
<proteinExistence type="predicted"/>
<dbReference type="EC" id="2.4.-.-" evidence="1"/>
<reference evidence="1" key="2">
    <citation type="journal article" date="2024" name="Antonie Van Leeuwenhoek">
        <title>Roseihalotalea indica gen. nov., sp. nov., a halophilic Bacteroidetes from mesopelagic Southwest Indian Ocean with higher carbohydrate metabolic potential.</title>
        <authorList>
            <person name="Chen B."/>
            <person name="Zhang M."/>
            <person name="Lin D."/>
            <person name="Ye J."/>
            <person name="Tang K."/>
        </authorList>
    </citation>
    <scope>NUCLEOTIDE SEQUENCE</scope>
    <source>
        <strain evidence="1">TK19036</strain>
    </source>
</reference>
<dbReference type="Pfam" id="PF13692">
    <property type="entry name" value="Glyco_trans_1_4"/>
    <property type="match status" value="1"/>
</dbReference>
<protein>
    <submittedName>
        <fullName evidence="1">Glycosyltransferase</fullName>
        <ecNumber evidence="1">2.4.-.-</ecNumber>
    </submittedName>
</protein>
<dbReference type="EMBL" id="CP120682">
    <property type="protein sequence ID" value="WKN35504.1"/>
    <property type="molecule type" value="Genomic_DNA"/>
</dbReference>